<accession>Q9D9I0</accession>
<organism evidence="1">
    <name type="scientific">Mus musculus</name>
    <name type="common">Mouse</name>
    <dbReference type="NCBI Taxonomy" id="10090"/>
    <lineage>
        <taxon>Eukaryota</taxon>
        <taxon>Metazoa</taxon>
        <taxon>Chordata</taxon>
        <taxon>Craniata</taxon>
        <taxon>Vertebrata</taxon>
        <taxon>Euteleostomi</taxon>
        <taxon>Mammalia</taxon>
        <taxon>Eutheria</taxon>
        <taxon>Euarchontoglires</taxon>
        <taxon>Glires</taxon>
        <taxon>Rodentia</taxon>
        <taxon>Myomorpha</taxon>
        <taxon>Muroidea</taxon>
        <taxon>Muridae</taxon>
        <taxon>Murinae</taxon>
        <taxon>Mus</taxon>
        <taxon>Mus</taxon>
    </lineage>
</organism>
<evidence type="ECO:0000313" key="2">
    <source>
        <dbReference type="MGI" id="MGI:1920701"/>
    </source>
</evidence>
<reference evidence="1" key="1">
    <citation type="journal article" date="1999" name="Methods Enzymol.">
        <title>High-efficiency full-length cDNA cloning.</title>
        <authorList>
            <person name="Carninci P."/>
            <person name="Hayashizaki Y."/>
        </authorList>
    </citation>
    <scope>NUCLEOTIDE SEQUENCE</scope>
    <source>
        <strain evidence="1">C57BL/6J</strain>
        <tissue evidence="1">Testis</tissue>
    </source>
</reference>
<gene>
    <name evidence="2" type="primary">Zfp763</name>
</gene>
<name>Q9D9I0_MOUSE</name>
<proteinExistence type="evidence at transcript level"/>
<dbReference type="AlphaFoldDB" id="Q9D9I0"/>
<protein>
    <submittedName>
        <fullName evidence="1">Uncharacterized protein</fullName>
    </submittedName>
</protein>
<sequence>MTETFMNLISIGKTEENIEEDYANVRSLRTQMIGRNCKYEDSFQRGEAHHRIPEYVVNKGMPFATAVYESNVWARGIRAHSPSRVHLTDETGAKPFENKIGSYYVCLAGLELT</sequence>
<reference evidence="1" key="8">
    <citation type="journal article" date="2005" name="Science">
        <title>Antisense Transcription in the Mammalian Transcriptome.</title>
        <authorList>
            <consortium name="RIKEN Genome Exploration Research Group and Genome Science Group (Genome Network Project Core Group) and the FANTOM Consortium"/>
        </authorList>
    </citation>
    <scope>NUCLEOTIDE SEQUENCE</scope>
    <source>
        <strain evidence="1">C57BL/6J</strain>
        <tissue evidence="1">Testis</tissue>
    </source>
</reference>
<reference evidence="1" key="2">
    <citation type="journal article" date="2000" name="Genome Res.">
        <title>Normalization and subtraction of cap-trapper-selected cDNAs to prepare full-length cDNA libraries for rapid discovery of new genes.</title>
        <authorList>
            <person name="Carninci P."/>
            <person name="Shibata Y."/>
            <person name="Hayatsu N."/>
            <person name="Sugahara Y."/>
            <person name="Shibata K."/>
            <person name="Itoh M."/>
            <person name="Konno H."/>
            <person name="Okazaki Y."/>
            <person name="Muramatsu M."/>
            <person name="Hayashizaki Y."/>
        </authorList>
    </citation>
    <scope>NUCLEOTIDE SEQUENCE</scope>
    <source>
        <strain evidence="1">C57BL/6J</strain>
        <tissue evidence="1">Testis</tissue>
    </source>
</reference>
<reference evidence="1" key="5">
    <citation type="journal article" date="2001" name="Nature">
        <title>Functional annotation of a full-length mouse cDNA collection.</title>
        <authorList>
            <consortium name="The RIKEN Genome Exploration Research Group Phase II Team and the FANTOM Consortium"/>
        </authorList>
    </citation>
    <scope>NUCLEOTIDE SEQUENCE</scope>
    <source>
        <strain evidence="1">C57BL/6J</strain>
        <tissue evidence="1">Testis</tissue>
    </source>
</reference>
<reference evidence="1" key="6">
    <citation type="journal article" date="2002" name="Nature">
        <title>Analysis of the mouse transcriptome based on functional annotation of 60,770 full-length cDNAs.</title>
        <authorList>
            <consortium name="The FANTOM Consortium and the RIKEN Genome Exploration Research Group Phase I and II Team"/>
        </authorList>
    </citation>
    <scope>NUCLEOTIDE SEQUENCE</scope>
    <source>
        <strain evidence="1">C57BL/6J</strain>
        <tissue evidence="1">Testis</tissue>
    </source>
</reference>
<evidence type="ECO:0000313" key="1">
    <source>
        <dbReference type="EMBL" id="BAB24784.1"/>
    </source>
</evidence>
<dbReference type="EMBL" id="AK006897">
    <property type="protein sequence ID" value="BAB24784.1"/>
    <property type="molecule type" value="mRNA"/>
</dbReference>
<dbReference type="OrthoDB" id="6077919at2759"/>
<reference evidence="1" key="7">
    <citation type="journal article" date="2005" name="Science">
        <title>The Transcriptional Landscape of the Mammalian Genome.</title>
        <authorList>
            <consortium name="The FANTOM Consortium"/>
            <consortium name="Riken Genome Exploration Research Group and Genome Science Group (Genome Network Project Core Group)"/>
        </authorList>
    </citation>
    <scope>NUCLEOTIDE SEQUENCE</scope>
    <source>
        <strain evidence="1">C57BL/6J</strain>
        <tissue evidence="1">Testis</tissue>
    </source>
</reference>
<dbReference type="AGR" id="MGI:1920701"/>
<reference evidence="1" key="3">
    <citation type="journal article" date="2000" name="Genome Res.">
        <title>RIKEN integrated sequence analysis (RISA) system--384-format sequencing pipeline with 384 multicapillary sequencer.</title>
        <authorList>
            <person name="Shibata K."/>
            <person name="Itoh M."/>
            <person name="Aizawa K."/>
            <person name="Nagaoka S."/>
            <person name="Sasaki N."/>
            <person name="Carninci P."/>
            <person name="Konno H."/>
            <person name="Akiyama J."/>
            <person name="Nishi K."/>
            <person name="Kitsunai T."/>
            <person name="Tashiro H."/>
            <person name="Itoh M."/>
            <person name="Sumi N."/>
            <person name="Ishii Y."/>
            <person name="Nakamura S."/>
            <person name="Hazama M."/>
            <person name="Nishine T."/>
            <person name="Harada A."/>
            <person name="Yamamoto R."/>
            <person name="Matsumoto H."/>
            <person name="Sakaguchi S."/>
            <person name="Ikegami T."/>
            <person name="Kashiwagi K."/>
            <person name="Fujiwake S."/>
            <person name="Inoue K."/>
            <person name="Togawa Y."/>
            <person name="Izawa M."/>
            <person name="Ohara E."/>
            <person name="Watahiki M."/>
            <person name="Yoneda Y."/>
            <person name="Ishikawa T."/>
            <person name="Ozawa K."/>
            <person name="Tanaka T."/>
            <person name="Matsuura S."/>
            <person name="Kawai J."/>
            <person name="Okazaki Y."/>
            <person name="Muramatsu M."/>
            <person name="Inoue Y."/>
            <person name="Kira A."/>
            <person name="Hayashizaki Y."/>
        </authorList>
    </citation>
    <scope>NUCLEOTIDE SEQUENCE</scope>
    <source>
        <strain evidence="1">C57BL/6J</strain>
        <tissue evidence="1">Testis</tissue>
    </source>
</reference>
<dbReference type="MGI" id="MGI:1920701">
    <property type="gene designation" value="Zfp763"/>
</dbReference>
<reference evidence="1" key="4">
    <citation type="submission" date="2000-07" db="EMBL/GenBank/DDBJ databases">
        <authorList>
            <person name="Adachi J."/>
            <person name="Aizawa K."/>
            <person name="Akahira S."/>
            <person name="Akimura T."/>
            <person name="Arai A."/>
            <person name="Aono H."/>
            <person name="Arakawa T."/>
            <person name="Bono H."/>
            <person name="Carninci P."/>
            <person name="Fukuda S."/>
            <person name="Fukunishi Y."/>
            <person name="Furuno M."/>
            <person name="Hanagaki T."/>
            <person name="Hara A."/>
            <person name="Hayatsu N."/>
            <person name="Hiramoto K."/>
            <person name="Hiraoka T."/>
            <person name="Hori F."/>
            <person name="Imotani K."/>
            <person name="Ishii Y."/>
            <person name="Itoh M."/>
            <person name="Izawa M."/>
            <person name="Kasukawa T."/>
            <person name="Kato H."/>
            <person name="Kawai J."/>
            <person name="Kojima Y."/>
            <person name="Konno H."/>
            <person name="Kouda M."/>
            <person name="Koya S."/>
            <person name="Kurihara C."/>
            <person name="Matsuyama T."/>
            <person name="Miyazaki A."/>
            <person name="Nishi K."/>
            <person name="Nomura K."/>
            <person name="Numazaki R."/>
            <person name="Ohno M."/>
            <person name="Okazaki Y."/>
            <person name="Okido T."/>
            <person name="Owa C."/>
            <person name="Saito H."/>
            <person name="Saito R."/>
            <person name="Sakai C."/>
            <person name="Sakai K."/>
            <person name="Sano H."/>
            <person name="Sasaki D."/>
            <person name="Shibata K."/>
            <person name="Shibata Y."/>
            <person name="Shinagawa A."/>
            <person name="Shiraki T."/>
            <person name="Sogabe Y."/>
            <person name="Suzuki H."/>
            <person name="Tagami M."/>
            <person name="Tagawa A."/>
            <person name="Takahashi F."/>
            <person name="Tanaka T."/>
            <person name="Tejima Y."/>
            <person name="Toya T."/>
            <person name="Yamamura T."/>
            <person name="Yasunishi A."/>
            <person name="Yoshida K."/>
            <person name="Yoshino M."/>
            <person name="Muramatsu M."/>
            <person name="Hayashizaki Y."/>
        </authorList>
    </citation>
    <scope>NUCLEOTIDE SEQUENCE</scope>
    <source>
        <strain evidence="1">C57BL/6J</strain>
        <tissue evidence="1">Testis</tissue>
    </source>
</reference>